<gene>
    <name evidence="2" type="primary">rsfS</name>
    <name evidence="3" type="ORF">Theth_0030</name>
</gene>
<evidence type="ECO:0000256" key="1">
    <source>
        <dbReference type="ARBA" id="ARBA00010574"/>
    </source>
</evidence>
<comment type="similarity">
    <text evidence="1 2">Belongs to the Iojap/RsfS family.</text>
</comment>
<dbReference type="GO" id="GO:0043023">
    <property type="term" value="F:ribosomal large subunit binding"/>
    <property type="evidence" value="ECO:0007669"/>
    <property type="project" value="TreeGrafter"/>
</dbReference>
<dbReference type="GO" id="GO:0005737">
    <property type="term" value="C:cytoplasm"/>
    <property type="evidence" value="ECO:0007669"/>
    <property type="project" value="UniProtKB-SubCell"/>
</dbReference>
<keyword evidence="2" id="KW-0810">Translation regulation</keyword>
<dbReference type="NCBIfam" id="TIGR00090">
    <property type="entry name" value="rsfS_iojap_ybeB"/>
    <property type="match status" value="1"/>
</dbReference>
<reference evidence="3 4" key="1">
    <citation type="submission" date="2010-11" db="EMBL/GenBank/DDBJ databases">
        <title>The complete genome of Thermotoga thermarum DSM 5069.</title>
        <authorList>
            <consortium name="US DOE Joint Genome Institute (JGI-PGF)"/>
            <person name="Lucas S."/>
            <person name="Copeland A."/>
            <person name="Lapidus A."/>
            <person name="Bruce D."/>
            <person name="Goodwin L."/>
            <person name="Pitluck S."/>
            <person name="Kyrpides N."/>
            <person name="Mavromatis K."/>
            <person name="Ivanova N."/>
            <person name="Zeytun A."/>
            <person name="Brettin T."/>
            <person name="Detter J.C."/>
            <person name="Tapia R."/>
            <person name="Han C."/>
            <person name="Land M."/>
            <person name="Hauser L."/>
            <person name="Markowitz V."/>
            <person name="Cheng J.-F."/>
            <person name="Hugenholtz P."/>
            <person name="Woyke T."/>
            <person name="Wu D."/>
            <person name="Spring S."/>
            <person name="Schroeder M."/>
            <person name="Brambilla E."/>
            <person name="Klenk H.-P."/>
            <person name="Eisen J.A."/>
        </authorList>
    </citation>
    <scope>NUCLEOTIDE SEQUENCE [LARGE SCALE GENOMIC DNA]</scope>
    <source>
        <strain evidence="3 4">DSM 5069</strain>
    </source>
</reference>
<dbReference type="RefSeq" id="WP_013931362.1">
    <property type="nucleotide sequence ID" value="NC_015707.1"/>
</dbReference>
<dbReference type="AlphaFoldDB" id="F7YU42"/>
<dbReference type="Pfam" id="PF02410">
    <property type="entry name" value="RsfS"/>
    <property type="match status" value="1"/>
</dbReference>
<dbReference type="SUPFAM" id="SSF81301">
    <property type="entry name" value="Nucleotidyltransferase"/>
    <property type="match status" value="1"/>
</dbReference>
<dbReference type="eggNOG" id="COG0799">
    <property type="taxonomic scope" value="Bacteria"/>
</dbReference>
<dbReference type="GO" id="GO:0017148">
    <property type="term" value="P:negative regulation of translation"/>
    <property type="evidence" value="ECO:0007669"/>
    <property type="project" value="UniProtKB-UniRule"/>
</dbReference>
<comment type="subunit">
    <text evidence="2">Interacts with ribosomal protein uL14 (rplN).</text>
</comment>
<proteinExistence type="inferred from homology"/>
<evidence type="ECO:0000313" key="4">
    <source>
        <dbReference type="Proteomes" id="UP000006804"/>
    </source>
</evidence>
<dbReference type="InterPro" id="IPR004394">
    <property type="entry name" value="Iojap/RsfS/C7orf30"/>
</dbReference>
<dbReference type="PANTHER" id="PTHR21043:SF0">
    <property type="entry name" value="MITOCHONDRIAL ASSEMBLY OF RIBOSOMAL LARGE SUBUNIT PROTEIN 1"/>
    <property type="match status" value="1"/>
</dbReference>
<dbReference type="KEGG" id="tta:Theth_0030"/>
<dbReference type="GO" id="GO:0090071">
    <property type="term" value="P:negative regulation of ribosome biogenesis"/>
    <property type="evidence" value="ECO:0007669"/>
    <property type="project" value="UniProtKB-UniRule"/>
</dbReference>
<keyword evidence="2" id="KW-0963">Cytoplasm</keyword>
<comment type="subcellular location">
    <subcellularLocation>
        <location evidence="2">Cytoplasm</location>
    </subcellularLocation>
</comment>
<dbReference type="GO" id="GO:0042256">
    <property type="term" value="P:cytosolic ribosome assembly"/>
    <property type="evidence" value="ECO:0007669"/>
    <property type="project" value="UniProtKB-UniRule"/>
</dbReference>
<dbReference type="EMBL" id="CP002351">
    <property type="protein sequence ID" value="AEH50138.1"/>
    <property type="molecule type" value="Genomic_DNA"/>
</dbReference>
<name>F7YU42_9THEM</name>
<dbReference type="PATRIC" id="fig|688269.3.peg.30"/>
<keyword evidence="4" id="KW-1185">Reference proteome</keyword>
<protein>
    <recommendedName>
        <fullName evidence="2">Ribosomal silencing factor RsfS</fullName>
    </recommendedName>
</protein>
<dbReference type="Proteomes" id="UP000006804">
    <property type="component" value="Chromosome"/>
</dbReference>
<comment type="function">
    <text evidence="2">Functions as a ribosomal silencing factor. Interacts with ribosomal protein uL14 (rplN), blocking formation of intersubunit bridge B8. Prevents association of the 30S and 50S ribosomal subunits and the formation of functional ribosomes, thus repressing translation.</text>
</comment>
<sequence length="113" mass="13171">MRDVLEELRLLLKLMREKEAIDPVVLDMRKTPLPTDYFVIVTANSQIHMGALRDAIVEFFESNGHPLIYFDKGTNYDWLLIDAGDIVVHVFTQRGREFYDLEGLWETTAVRLD</sequence>
<dbReference type="Gene3D" id="3.30.460.10">
    <property type="entry name" value="Beta Polymerase, domain 2"/>
    <property type="match status" value="1"/>
</dbReference>
<evidence type="ECO:0000256" key="2">
    <source>
        <dbReference type="HAMAP-Rule" id="MF_01477"/>
    </source>
</evidence>
<keyword evidence="2" id="KW-0678">Repressor</keyword>
<dbReference type="HAMAP" id="MF_01477">
    <property type="entry name" value="Iojap_RsfS"/>
    <property type="match status" value="1"/>
</dbReference>
<dbReference type="PANTHER" id="PTHR21043">
    <property type="entry name" value="IOJAP SUPERFAMILY ORTHOLOG"/>
    <property type="match status" value="1"/>
</dbReference>
<evidence type="ECO:0000313" key="3">
    <source>
        <dbReference type="EMBL" id="AEH50138.1"/>
    </source>
</evidence>
<dbReference type="InterPro" id="IPR043519">
    <property type="entry name" value="NT_sf"/>
</dbReference>
<accession>F7YU42</accession>
<dbReference type="STRING" id="688269.Theth_0030"/>
<dbReference type="HOGENOM" id="CLU_092688_6_1_0"/>
<organism evidence="3 4">
    <name type="scientific">Pseudothermotoga thermarum DSM 5069</name>
    <dbReference type="NCBI Taxonomy" id="688269"/>
    <lineage>
        <taxon>Bacteria</taxon>
        <taxon>Thermotogati</taxon>
        <taxon>Thermotogota</taxon>
        <taxon>Thermotogae</taxon>
        <taxon>Thermotogales</taxon>
        <taxon>Thermotogaceae</taxon>
        <taxon>Pseudothermotoga</taxon>
    </lineage>
</organism>